<keyword evidence="2" id="KW-1185">Reference proteome</keyword>
<dbReference type="AlphaFoldDB" id="A0A1Z4LU49"/>
<accession>A0A1Z4LU49</accession>
<reference evidence="1 2" key="1">
    <citation type="submission" date="2017-06" db="EMBL/GenBank/DDBJ databases">
        <title>Genome sequencing of cyanobaciteial culture collection at National Institute for Environmental Studies (NIES).</title>
        <authorList>
            <person name="Hirose Y."/>
            <person name="Shimura Y."/>
            <person name="Fujisawa T."/>
            <person name="Nakamura Y."/>
            <person name="Kawachi M."/>
        </authorList>
    </citation>
    <scope>NUCLEOTIDE SEQUENCE [LARGE SCALE GENOMIC DNA]</scope>
    <source>
        <strain evidence="1 2">NIES-267</strain>
    </source>
</reference>
<sequence>MSRSLDLNELRNHVLNNQREGNSSRPVHVDREGKITTNPQAAHQPNLSKVPQQTFAYSLHRDRQIAAEYLPANTQEMQFNGVTGWLYQIQCQLENQYLMVAYYDGELYQVMVVFPDVAGKYDQHDGHLYDDGRICFGSEGGLPTLQDAFAKSVLWATGFSIFLQTGQFSFSINNY</sequence>
<gene>
    <name evidence="1" type="ORF">NIES267_41770</name>
</gene>
<dbReference type="Proteomes" id="UP000218418">
    <property type="component" value="Chromosome"/>
</dbReference>
<protein>
    <submittedName>
        <fullName evidence="1">Uncharacterized protein</fullName>
    </submittedName>
</protein>
<name>A0A1Z4LU49_9CYAN</name>
<evidence type="ECO:0000313" key="2">
    <source>
        <dbReference type="Proteomes" id="UP000218418"/>
    </source>
</evidence>
<organism evidence="1 2">
    <name type="scientific">Calothrix parasitica NIES-267</name>
    <dbReference type="NCBI Taxonomy" id="1973488"/>
    <lineage>
        <taxon>Bacteria</taxon>
        <taxon>Bacillati</taxon>
        <taxon>Cyanobacteriota</taxon>
        <taxon>Cyanophyceae</taxon>
        <taxon>Nostocales</taxon>
        <taxon>Calotrichaceae</taxon>
        <taxon>Calothrix</taxon>
    </lineage>
</organism>
<dbReference type="EMBL" id="AP018227">
    <property type="protein sequence ID" value="BAY84681.1"/>
    <property type="molecule type" value="Genomic_DNA"/>
</dbReference>
<evidence type="ECO:0000313" key="1">
    <source>
        <dbReference type="EMBL" id="BAY84681.1"/>
    </source>
</evidence>
<dbReference type="OrthoDB" id="458113at2"/>
<proteinExistence type="predicted"/>